<dbReference type="SMART" id="SM00369">
    <property type="entry name" value="LRR_TYP"/>
    <property type="match status" value="5"/>
</dbReference>
<dbReference type="Pfam" id="PF13855">
    <property type="entry name" value="LRR_8"/>
    <property type="match status" value="1"/>
</dbReference>
<feature type="compositionally biased region" description="Polar residues" evidence="4">
    <location>
        <begin position="7"/>
        <end position="19"/>
    </location>
</feature>
<dbReference type="Pfam" id="PF12799">
    <property type="entry name" value="LRR_4"/>
    <property type="match status" value="2"/>
</dbReference>
<feature type="compositionally biased region" description="Basic and acidic residues" evidence="4">
    <location>
        <begin position="61"/>
        <end position="72"/>
    </location>
</feature>
<dbReference type="InterPro" id="IPR003591">
    <property type="entry name" value="Leu-rich_rpt_typical-subtyp"/>
</dbReference>
<keyword evidence="1" id="KW-0433">Leucine-rich repeat</keyword>
<dbReference type="AlphaFoldDB" id="A0A9D4LT09"/>
<reference evidence="5" key="2">
    <citation type="submission" date="2020-11" db="EMBL/GenBank/DDBJ databases">
        <authorList>
            <person name="McCartney M.A."/>
            <person name="Auch B."/>
            <person name="Kono T."/>
            <person name="Mallez S."/>
            <person name="Becker A."/>
            <person name="Gohl D.M."/>
            <person name="Silverstein K.A.T."/>
            <person name="Koren S."/>
            <person name="Bechman K.B."/>
            <person name="Herman A."/>
            <person name="Abrahante J.E."/>
            <person name="Garbe J."/>
        </authorList>
    </citation>
    <scope>NUCLEOTIDE SEQUENCE</scope>
    <source>
        <strain evidence="5">Duluth1</strain>
        <tissue evidence="5">Whole animal</tissue>
    </source>
</reference>
<dbReference type="InterPro" id="IPR001611">
    <property type="entry name" value="Leu-rich_rpt"/>
</dbReference>
<dbReference type="Proteomes" id="UP000828390">
    <property type="component" value="Unassembled WGS sequence"/>
</dbReference>
<keyword evidence="6" id="KW-1185">Reference proteome</keyword>
<evidence type="ECO:0000256" key="4">
    <source>
        <dbReference type="SAM" id="MobiDB-lite"/>
    </source>
</evidence>
<dbReference type="InterPro" id="IPR025875">
    <property type="entry name" value="Leu-rich_rpt_4"/>
</dbReference>
<gene>
    <name evidence="5" type="ORF">DPMN_026219</name>
</gene>
<feature type="coiled-coil region" evidence="3">
    <location>
        <begin position="403"/>
        <end position="430"/>
    </location>
</feature>
<protein>
    <submittedName>
        <fullName evidence="5">Uncharacterized protein</fullName>
    </submittedName>
</protein>
<evidence type="ECO:0000256" key="2">
    <source>
        <dbReference type="ARBA" id="ARBA00022737"/>
    </source>
</evidence>
<dbReference type="Gene3D" id="3.80.10.10">
    <property type="entry name" value="Ribonuclease Inhibitor"/>
    <property type="match status" value="2"/>
</dbReference>
<name>A0A9D4LT09_DREPO</name>
<feature type="region of interest" description="Disordered" evidence="4">
    <location>
        <begin position="441"/>
        <end position="465"/>
    </location>
</feature>
<dbReference type="InterPro" id="IPR050836">
    <property type="entry name" value="SDS22/Internalin_LRR"/>
</dbReference>
<dbReference type="PANTHER" id="PTHR46652">
    <property type="entry name" value="LEUCINE-RICH REPEAT AND IQ DOMAIN-CONTAINING PROTEIN 1-RELATED"/>
    <property type="match status" value="1"/>
</dbReference>
<feature type="non-terminal residue" evidence="5">
    <location>
        <position position="1"/>
    </location>
</feature>
<accession>A0A9D4LT09</accession>
<dbReference type="PROSITE" id="PS51450">
    <property type="entry name" value="LRR"/>
    <property type="match status" value="8"/>
</dbReference>
<feature type="region of interest" description="Disordered" evidence="4">
    <location>
        <begin position="1"/>
        <end position="72"/>
    </location>
</feature>
<organism evidence="5 6">
    <name type="scientific">Dreissena polymorpha</name>
    <name type="common">Zebra mussel</name>
    <name type="synonym">Mytilus polymorpha</name>
    <dbReference type="NCBI Taxonomy" id="45954"/>
    <lineage>
        <taxon>Eukaryota</taxon>
        <taxon>Metazoa</taxon>
        <taxon>Spiralia</taxon>
        <taxon>Lophotrochozoa</taxon>
        <taxon>Mollusca</taxon>
        <taxon>Bivalvia</taxon>
        <taxon>Autobranchia</taxon>
        <taxon>Heteroconchia</taxon>
        <taxon>Euheterodonta</taxon>
        <taxon>Imparidentia</taxon>
        <taxon>Neoheterodontei</taxon>
        <taxon>Myida</taxon>
        <taxon>Dreissenoidea</taxon>
        <taxon>Dreissenidae</taxon>
        <taxon>Dreissena</taxon>
    </lineage>
</organism>
<comment type="caution">
    <text evidence="5">The sequence shown here is derived from an EMBL/GenBank/DDBJ whole genome shotgun (WGS) entry which is preliminary data.</text>
</comment>
<proteinExistence type="predicted"/>
<dbReference type="PANTHER" id="PTHR46652:SF3">
    <property type="entry name" value="LEUCINE-RICH REPEAT-CONTAINING PROTEIN 9"/>
    <property type="match status" value="1"/>
</dbReference>
<dbReference type="SMART" id="SM00364">
    <property type="entry name" value="LRR_BAC"/>
    <property type="match status" value="5"/>
</dbReference>
<evidence type="ECO:0000256" key="3">
    <source>
        <dbReference type="SAM" id="Coils"/>
    </source>
</evidence>
<dbReference type="SUPFAM" id="SSF52058">
    <property type="entry name" value="L domain-like"/>
    <property type="match status" value="1"/>
</dbReference>
<evidence type="ECO:0000313" key="6">
    <source>
        <dbReference type="Proteomes" id="UP000828390"/>
    </source>
</evidence>
<reference evidence="5" key="1">
    <citation type="journal article" date="2019" name="bioRxiv">
        <title>The Genome of the Zebra Mussel, Dreissena polymorpha: A Resource for Invasive Species Research.</title>
        <authorList>
            <person name="McCartney M.A."/>
            <person name="Auch B."/>
            <person name="Kono T."/>
            <person name="Mallez S."/>
            <person name="Zhang Y."/>
            <person name="Obille A."/>
            <person name="Becker A."/>
            <person name="Abrahante J.E."/>
            <person name="Garbe J."/>
            <person name="Badalamenti J.P."/>
            <person name="Herman A."/>
            <person name="Mangelson H."/>
            <person name="Liachko I."/>
            <person name="Sullivan S."/>
            <person name="Sone E.D."/>
            <person name="Koren S."/>
            <person name="Silverstein K.A.T."/>
            <person name="Beckman K.B."/>
            <person name="Gohl D.M."/>
        </authorList>
    </citation>
    <scope>NUCLEOTIDE SEQUENCE</scope>
    <source>
        <strain evidence="5">Duluth1</strain>
        <tissue evidence="5">Whole animal</tissue>
    </source>
</reference>
<evidence type="ECO:0000256" key="1">
    <source>
        <dbReference type="ARBA" id="ARBA00022614"/>
    </source>
</evidence>
<dbReference type="InterPro" id="IPR032675">
    <property type="entry name" value="LRR_dom_sf"/>
</dbReference>
<evidence type="ECO:0000313" key="5">
    <source>
        <dbReference type="EMBL" id="KAH3863239.1"/>
    </source>
</evidence>
<feature type="compositionally biased region" description="Polar residues" evidence="4">
    <location>
        <begin position="44"/>
        <end position="59"/>
    </location>
</feature>
<dbReference type="SMART" id="SM00365">
    <property type="entry name" value="LRR_SD22"/>
    <property type="match status" value="6"/>
</dbReference>
<keyword evidence="3" id="KW-0175">Coiled coil</keyword>
<feature type="compositionally biased region" description="Low complexity" evidence="4">
    <location>
        <begin position="454"/>
        <end position="465"/>
    </location>
</feature>
<sequence length="483" mass="53972">SAKPKSTRSIASRQLSARSEVNDLDHTDDDEPEGQEVKFFDVPSQRSRPGSHVKQSPNTPEDYHNGENGKKTYKTIDPEEILAQNMESDLNKIYEIGLHASEITHITNMDKYKKLKVLDLSCNFIDRLQNLEANRDLRELKLYDNRLRVIEGLDNLKDLMSLQLQHNKIKSIGKSLSCLKKLKILRIDCNQLLKIEPPELSQCVQLTTLDISCNMLDSLAALNYLPNLEEVNASGNRLRSVSDLSKCKHLGEIDLSGNHIKDLSGLRGLPRLMTLNVSNNQLSSFKTIGKLQSLTDLFAADNHIHDLSSIPGQLPALEVLDLTNNEICDWDQFHQLGEMTELVELFVSGNPFCGQDGPMPHYHMAIQTVLPNLEIIDGAHIKKQVSKGAPLMRPMSASTIVSLRQMDSQLRSADEQMKSLEKSLKEKFAAIRMSCDILLTEPPIPSQPGSGDASSDVPLSSRCSSRSRILEARKFASSVNSQR</sequence>
<dbReference type="EMBL" id="JAIWYP010000002">
    <property type="protein sequence ID" value="KAH3863239.1"/>
    <property type="molecule type" value="Genomic_DNA"/>
</dbReference>
<keyword evidence="2" id="KW-0677">Repeat</keyword>